<evidence type="ECO:0000256" key="9">
    <source>
        <dbReference type="PROSITE-ProRule" id="PRU00228"/>
    </source>
</evidence>
<evidence type="ECO:0000256" key="6">
    <source>
        <dbReference type="ARBA" id="ARBA00023163"/>
    </source>
</evidence>
<dbReference type="InterPro" id="IPR000433">
    <property type="entry name" value="Znf_ZZ"/>
</dbReference>
<dbReference type="SUPFAM" id="SSF46689">
    <property type="entry name" value="Homeodomain-like"/>
    <property type="match status" value="2"/>
</dbReference>
<dbReference type="SUPFAM" id="SSF57850">
    <property type="entry name" value="RING/U-box"/>
    <property type="match status" value="1"/>
</dbReference>
<evidence type="ECO:0000259" key="13">
    <source>
        <dbReference type="PROSITE" id="PS50934"/>
    </source>
</evidence>
<dbReference type="Proteomes" id="UP000799772">
    <property type="component" value="Unassembled WGS sequence"/>
</dbReference>
<evidence type="ECO:0000259" key="14">
    <source>
        <dbReference type="PROSITE" id="PS51293"/>
    </source>
</evidence>
<dbReference type="SMART" id="SM00717">
    <property type="entry name" value="SANT"/>
    <property type="match status" value="1"/>
</dbReference>
<dbReference type="Pfam" id="PF04433">
    <property type="entry name" value="SWIRM"/>
    <property type="match status" value="1"/>
</dbReference>
<dbReference type="InterPro" id="IPR007526">
    <property type="entry name" value="SWIRM"/>
</dbReference>
<dbReference type="CDD" id="cd00167">
    <property type="entry name" value="SANT"/>
    <property type="match status" value="1"/>
</dbReference>
<dbReference type="FunFam" id="3.30.60.90:FF:000008">
    <property type="entry name" value="Transcriptional adapter 2"/>
    <property type="match status" value="1"/>
</dbReference>
<keyword evidence="17" id="KW-1185">Reference proteome</keyword>
<dbReference type="InterPro" id="IPR017884">
    <property type="entry name" value="SANT_dom"/>
</dbReference>
<dbReference type="InterPro" id="IPR016827">
    <property type="entry name" value="Ada2/TADA2"/>
</dbReference>
<dbReference type="InterPro" id="IPR009057">
    <property type="entry name" value="Homeodomain-like_sf"/>
</dbReference>
<dbReference type="InterPro" id="IPR043145">
    <property type="entry name" value="Znf_ZZ_sf"/>
</dbReference>
<dbReference type="CDD" id="cd02335">
    <property type="entry name" value="ZZ_ADA2"/>
    <property type="match status" value="1"/>
</dbReference>
<dbReference type="GO" id="GO:0006357">
    <property type="term" value="P:regulation of transcription by RNA polymerase II"/>
    <property type="evidence" value="ECO:0007669"/>
    <property type="project" value="InterPro"/>
</dbReference>
<dbReference type="PROSITE" id="PS50090">
    <property type="entry name" value="MYB_LIKE"/>
    <property type="match status" value="1"/>
</dbReference>
<dbReference type="SMART" id="SM00291">
    <property type="entry name" value="ZnF_ZZ"/>
    <property type="match status" value="1"/>
</dbReference>
<dbReference type="GO" id="GO:0003713">
    <property type="term" value="F:transcription coactivator activity"/>
    <property type="evidence" value="ECO:0007669"/>
    <property type="project" value="InterPro"/>
</dbReference>
<dbReference type="InterPro" id="IPR055141">
    <property type="entry name" value="TADA2A_B-like_dom"/>
</dbReference>
<comment type="subcellular location">
    <subcellularLocation>
        <location evidence="1 8">Nucleus</location>
    </subcellularLocation>
</comment>
<evidence type="ECO:0000259" key="12">
    <source>
        <dbReference type="PROSITE" id="PS50135"/>
    </source>
</evidence>
<accession>A0A9P4M670</accession>
<feature type="compositionally biased region" description="Basic and acidic residues" evidence="10">
    <location>
        <begin position="142"/>
        <end position="154"/>
    </location>
</feature>
<evidence type="ECO:0000313" key="16">
    <source>
        <dbReference type="EMBL" id="KAF2098923.1"/>
    </source>
</evidence>
<comment type="caution">
    <text evidence="16">The sequence shown here is derived from an EMBL/GenBank/DDBJ whole genome shotgun (WGS) entry which is preliminary data.</text>
</comment>
<evidence type="ECO:0000256" key="1">
    <source>
        <dbReference type="ARBA" id="ARBA00004123"/>
    </source>
</evidence>
<dbReference type="Pfam" id="PF22941">
    <property type="entry name" value="TADA2A-like_3rd"/>
    <property type="match status" value="1"/>
</dbReference>
<reference evidence="16" key="1">
    <citation type="journal article" date="2020" name="Stud. Mycol.">
        <title>101 Dothideomycetes genomes: a test case for predicting lifestyles and emergence of pathogens.</title>
        <authorList>
            <person name="Haridas S."/>
            <person name="Albert R."/>
            <person name="Binder M."/>
            <person name="Bloem J."/>
            <person name="Labutti K."/>
            <person name="Salamov A."/>
            <person name="Andreopoulos B."/>
            <person name="Baker S."/>
            <person name="Barry K."/>
            <person name="Bills G."/>
            <person name="Bluhm B."/>
            <person name="Cannon C."/>
            <person name="Castanera R."/>
            <person name="Culley D."/>
            <person name="Daum C."/>
            <person name="Ezra D."/>
            <person name="Gonzalez J."/>
            <person name="Henrissat B."/>
            <person name="Kuo A."/>
            <person name="Liang C."/>
            <person name="Lipzen A."/>
            <person name="Lutzoni F."/>
            <person name="Magnuson J."/>
            <person name="Mondo S."/>
            <person name="Nolan M."/>
            <person name="Ohm R."/>
            <person name="Pangilinan J."/>
            <person name="Park H.-J."/>
            <person name="Ramirez L."/>
            <person name="Alfaro M."/>
            <person name="Sun H."/>
            <person name="Tritt A."/>
            <person name="Yoshinaga Y."/>
            <person name="Zwiers L.-H."/>
            <person name="Turgeon B."/>
            <person name="Goodwin S."/>
            <person name="Spatafora J."/>
            <person name="Crous P."/>
            <person name="Grigoriev I."/>
        </authorList>
    </citation>
    <scope>NUCLEOTIDE SEQUENCE</scope>
    <source>
        <strain evidence="16">CBS 133067</strain>
    </source>
</reference>
<dbReference type="InterPro" id="IPR017930">
    <property type="entry name" value="Myb_dom"/>
</dbReference>
<dbReference type="GO" id="GO:0070461">
    <property type="term" value="C:SAGA-type complex"/>
    <property type="evidence" value="ECO:0007669"/>
    <property type="project" value="TreeGrafter"/>
</dbReference>
<dbReference type="PANTHER" id="PTHR12374">
    <property type="entry name" value="TRANSCRIPTIONAL ADAPTOR 2 ADA2 -RELATED"/>
    <property type="match status" value="1"/>
</dbReference>
<dbReference type="Pfam" id="PF00249">
    <property type="entry name" value="Myb_DNA-binding"/>
    <property type="match status" value="1"/>
</dbReference>
<keyword evidence="3 9" id="KW-0863">Zinc-finger</keyword>
<evidence type="ECO:0000256" key="10">
    <source>
        <dbReference type="SAM" id="MobiDB-lite"/>
    </source>
</evidence>
<evidence type="ECO:0000256" key="8">
    <source>
        <dbReference type="PIRNR" id="PIRNR025024"/>
    </source>
</evidence>
<keyword evidence="2" id="KW-0479">Metal-binding</keyword>
<name>A0A9P4M670_9PEZI</name>
<dbReference type="GO" id="GO:0008270">
    <property type="term" value="F:zinc ion binding"/>
    <property type="evidence" value="ECO:0007669"/>
    <property type="project" value="UniProtKB-KW"/>
</dbReference>
<dbReference type="EMBL" id="ML978126">
    <property type="protein sequence ID" value="KAF2098923.1"/>
    <property type="molecule type" value="Genomic_DNA"/>
</dbReference>
<dbReference type="InterPro" id="IPR036388">
    <property type="entry name" value="WH-like_DNA-bd_sf"/>
</dbReference>
<dbReference type="PIRSF" id="PIRSF025024">
    <property type="entry name" value="Transcriptional_adaptor_2"/>
    <property type="match status" value="1"/>
</dbReference>
<evidence type="ECO:0000313" key="17">
    <source>
        <dbReference type="Proteomes" id="UP000799772"/>
    </source>
</evidence>
<feature type="region of interest" description="Disordered" evidence="10">
    <location>
        <begin position="135"/>
        <end position="185"/>
    </location>
</feature>
<dbReference type="GO" id="GO:0003682">
    <property type="term" value="F:chromatin binding"/>
    <property type="evidence" value="ECO:0007669"/>
    <property type="project" value="TreeGrafter"/>
</dbReference>
<dbReference type="AlphaFoldDB" id="A0A9P4M670"/>
<dbReference type="Gene3D" id="1.10.10.60">
    <property type="entry name" value="Homeodomain-like"/>
    <property type="match status" value="1"/>
</dbReference>
<keyword evidence="6 8" id="KW-0804">Transcription</keyword>
<dbReference type="GO" id="GO:0006338">
    <property type="term" value="P:chromatin remodeling"/>
    <property type="evidence" value="ECO:0007669"/>
    <property type="project" value="TreeGrafter"/>
</dbReference>
<dbReference type="PROSITE" id="PS51293">
    <property type="entry name" value="SANT"/>
    <property type="match status" value="1"/>
</dbReference>
<feature type="region of interest" description="Disordered" evidence="10">
    <location>
        <begin position="384"/>
        <end position="408"/>
    </location>
</feature>
<dbReference type="OrthoDB" id="270417at2759"/>
<dbReference type="PROSITE" id="PS01357">
    <property type="entry name" value="ZF_ZZ_1"/>
    <property type="match status" value="1"/>
</dbReference>
<dbReference type="PROSITE" id="PS50934">
    <property type="entry name" value="SWIRM"/>
    <property type="match status" value="1"/>
</dbReference>
<sequence>MGLIKKKTAARGTEGGSKWVCDSCSVDITSTVRIKCDVCPDYDLCVPCFAEGKKTKDHEPQSHPFKVIEQHSIPIYTEDWGADEELALIEGAETYGLGSWADIADHIGGYRYKDEVRDHYINTYVKSSNFPLPERSALNDTRLSDDVPREEFQARKKRRIEQRKEAAKTASPGAPKQKPTASQPACHEVAGFMPGRLEFETEYFNEAEEAVQHMQFEPGDGINPRTGEIEPEMELKLKIMEIYNSRLTQRVERKKIIFEHELLEYKRNQAVDKKRSKEEKELYNRVKPFARMMTHKDFEEFYDGLAYELNLRQAISQLQEWRKGGIDDLAAGEKYEKEKEARQARGITISQFDRLASTGLRKPVPPPEQPSLASMLVGPELPAKYQPGATGLHTPPGSESPTSKPTSEKVEFVIPAIPGCTSLDLNDENASDRHLLPPAEMKLCSTLRIFPKPYMMIKAKIIQAATINGGTLKKKQVREICNLENTKGNRLYEFFVQAGWIAKGTQT</sequence>
<gene>
    <name evidence="16" type="ORF">NA57DRAFT_39771</name>
</gene>
<evidence type="ECO:0000256" key="3">
    <source>
        <dbReference type="ARBA" id="ARBA00022771"/>
    </source>
</evidence>
<proteinExistence type="predicted"/>
<dbReference type="PROSITE" id="PS51294">
    <property type="entry name" value="HTH_MYB"/>
    <property type="match status" value="1"/>
</dbReference>
<evidence type="ECO:0000259" key="11">
    <source>
        <dbReference type="PROSITE" id="PS50090"/>
    </source>
</evidence>
<keyword evidence="5 8" id="KW-0805">Transcription regulation</keyword>
<evidence type="ECO:0000256" key="4">
    <source>
        <dbReference type="ARBA" id="ARBA00022833"/>
    </source>
</evidence>
<evidence type="ECO:0000256" key="5">
    <source>
        <dbReference type="ARBA" id="ARBA00023015"/>
    </source>
</evidence>
<dbReference type="Gene3D" id="3.30.60.90">
    <property type="match status" value="1"/>
</dbReference>
<dbReference type="PROSITE" id="PS50135">
    <property type="entry name" value="ZF_ZZ_2"/>
    <property type="match status" value="1"/>
</dbReference>
<evidence type="ECO:0000256" key="7">
    <source>
        <dbReference type="ARBA" id="ARBA00023242"/>
    </source>
</evidence>
<evidence type="ECO:0000259" key="15">
    <source>
        <dbReference type="PROSITE" id="PS51294"/>
    </source>
</evidence>
<dbReference type="GO" id="GO:0005634">
    <property type="term" value="C:nucleus"/>
    <property type="evidence" value="ECO:0007669"/>
    <property type="project" value="UniProtKB-SubCell"/>
</dbReference>
<feature type="domain" description="Myb-like" evidence="11">
    <location>
        <begin position="80"/>
        <end position="124"/>
    </location>
</feature>
<organism evidence="16 17">
    <name type="scientific">Rhizodiscina lignyota</name>
    <dbReference type="NCBI Taxonomy" id="1504668"/>
    <lineage>
        <taxon>Eukaryota</taxon>
        <taxon>Fungi</taxon>
        <taxon>Dikarya</taxon>
        <taxon>Ascomycota</taxon>
        <taxon>Pezizomycotina</taxon>
        <taxon>Dothideomycetes</taxon>
        <taxon>Pleosporomycetidae</taxon>
        <taxon>Aulographales</taxon>
        <taxon>Rhizodiscinaceae</taxon>
        <taxon>Rhizodiscina</taxon>
    </lineage>
</organism>
<keyword evidence="7 8" id="KW-0539">Nucleus</keyword>
<dbReference type="Gene3D" id="1.10.10.10">
    <property type="entry name" value="Winged helix-like DNA-binding domain superfamily/Winged helix DNA-binding domain"/>
    <property type="match status" value="1"/>
</dbReference>
<dbReference type="Pfam" id="PF00569">
    <property type="entry name" value="ZZ"/>
    <property type="match status" value="1"/>
</dbReference>
<dbReference type="PANTHER" id="PTHR12374:SF20">
    <property type="entry name" value="TRANSCRIPTIONAL ADAPTER 2-ALPHA"/>
    <property type="match status" value="1"/>
</dbReference>
<feature type="domain" description="SWIRM" evidence="13">
    <location>
        <begin position="416"/>
        <end position="507"/>
    </location>
</feature>
<feature type="domain" description="SANT" evidence="14">
    <location>
        <begin position="75"/>
        <end position="128"/>
    </location>
</feature>
<feature type="domain" description="ZZ-type" evidence="12">
    <location>
        <begin position="16"/>
        <end position="73"/>
    </location>
</feature>
<protein>
    <recommendedName>
        <fullName evidence="8">Transcriptional adapter 2</fullName>
    </recommendedName>
</protein>
<dbReference type="InterPro" id="IPR001005">
    <property type="entry name" value="SANT/Myb"/>
</dbReference>
<dbReference type="InterPro" id="IPR041983">
    <property type="entry name" value="ADA2-like_ZZ"/>
</dbReference>
<evidence type="ECO:0000256" key="2">
    <source>
        <dbReference type="ARBA" id="ARBA00022723"/>
    </source>
</evidence>
<dbReference type="FunFam" id="1.10.10.10:FF:000087">
    <property type="entry name" value="Transcriptional adapter 2"/>
    <property type="match status" value="1"/>
</dbReference>
<keyword evidence="4" id="KW-0862">Zinc</keyword>
<feature type="domain" description="HTH myb-type" evidence="15">
    <location>
        <begin position="80"/>
        <end position="128"/>
    </location>
</feature>